<feature type="transmembrane region" description="Helical" evidence="9">
    <location>
        <begin position="205"/>
        <end position="224"/>
    </location>
</feature>
<keyword evidence="8 9" id="KW-0012">Acyltransferase</keyword>
<dbReference type="GO" id="GO:0042158">
    <property type="term" value="P:lipoprotein biosynthetic process"/>
    <property type="evidence" value="ECO:0007669"/>
    <property type="project" value="UniProtKB-UniRule"/>
</dbReference>
<dbReference type="PROSITE" id="PS51257">
    <property type="entry name" value="PROKAR_LIPOPROTEIN"/>
    <property type="match status" value="1"/>
</dbReference>
<evidence type="ECO:0000256" key="1">
    <source>
        <dbReference type="ARBA" id="ARBA00004651"/>
    </source>
</evidence>
<keyword evidence="6 9" id="KW-1133">Transmembrane helix</keyword>
<comment type="subcellular location">
    <subcellularLocation>
        <location evidence="1 9">Cell membrane</location>
        <topology evidence="1 9">Multi-pass membrane protein</topology>
    </subcellularLocation>
</comment>
<evidence type="ECO:0000313" key="12">
    <source>
        <dbReference type="Proteomes" id="UP000031338"/>
    </source>
</evidence>
<evidence type="ECO:0000256" key="6">
    <source>
        <dbReference type="ARBA" id="ARBA00022989"/>
    </source>
</evidence>
<dbReference type="EMBL" id="JRVC01000007">
    <property type="protein sequence ID" value="KHS46970.1"/>
    <property type="molecule type" value="Genomic_DNA"/>
</dbReference>
<dbReference type="InterPro" id="IPR045378">
    <property type="entry name" value="LNT_N"/>
</dbReference>
<reference evidence="11 12" key="1">
    <citation type="submission" date="2014-10" db="EMBL/GenBank/DDBJ databases">
        <title>Draft genome sequence of Novosphingobium subterraneum DSM 12447.</title>
        <authorList>
            <person name="Gan H.M."/>
            <person name="Gan H.Y."/>
            <person name="Savka M.A."/>
        </authorList>
    </citation>
    <scope>NUCLEOTIDE SEQUENCE [LARGE SCALE GENOMIC DNA]</scope>
    <source>
        <strain evidence="11 12">DSM 12447</strain>
    </source>
</reference>
<accession>A0A0B8ZUY2</accession>
<evidence type="ECO:0000256" key="2">
    <source>
        <dbReference type="ARBA" id="ARBA00010065"/>
    </source>
</evidence>
<evidence type="ECO:0000259" key="10">
    <source>
        <dbReference type="PROSITE" id="PS50263"/>
    </source>
</evidence>
<dbReference type="Pfam" id="PF20154">
    <property type="entry name" value="LNT_N"/>
    <property type="match status" value="1"/>
</dbReference>
<comment type="pathway">
    <text evidence="9">Protein modification; lipoprotein biosynthesis (N-acyl transfer).</text>
</comment>
<evidence type="ECO:0000313" key="11">
    <source>
        <dbReference type="EMBL" id="KHS46970.1"/>
    </source>
</evidence>
<feature type="domain" description="CN hydrolase" evidence="10">
    <location>
        <begin position="236"/>
        <end position="495"/>
    </location>
</feature>
<dbReference type="Gene3D" id="3.60.110.10">
    <property type="entry name" value="Carbon-nitrogen hydrolase"/>
    <property type="match status" value="1"/>
</dbReference>
<dbReference type="GO" id="GO:0005886">
    <property type="term" value="C:plasma membrane"/>
    <property type="evidence" value="ECO:0007669"/>
    <property type="project" value="UniProtKB-SubCell"/>
</dbReference>
<keyword evidence="7 9" id="KW-0472">Membrane</keyword>
<dbReference type="SUPFAM" id="SSF56317">
    <property type="entry name" value="Carbon-nitrogen hydrolase"/>
    <property type="match status" value="1"/>
</dbReference>
<organism evidence="11 12">
    <name type="scientific">Novosphingobium subterraneum</name>
    <dbReference type="NCBI Taxonomy" id="48936"/>
    <lineage>
        <taxon>Bacteria</taxon>
        <taxon>Pseudomonadati</taxon>
        <taxon>Pseudomonadota</taxon>
        <taxon>Alphaproteobacteria</taxon>
        <taxon>Sphingomonadales</taxon>
        <taxon>Sphingomonadaceae</taxon>
        <taxon>Novosphingobium</taxon>
    </lineage>
</organism>
<evidence type="ECO:0000256" key="8">
    <source>
        <dbReference type="ARBA" id="ARBA00023315"/>
    </source>
</evidence>
<feature type="transmembrane region" description="Helical" evidence="9">
    <location>
        <begin position="94"/>
        <end position="116"/>
    </location>
</feature>
<feature type="transmembrane region" description="Helical" evidence="9">
    <location>
        <begin position="128"/>
        <end position="153"/>
    </location>
</feature>
<protein>
    <recommendedName>
        <fullName evidence="9">Apolipoprotein N-acyltransferase</fullName>
        <shortName evidence="9">ALP N-acyltransferase</shortName>
        <ecNumber evidence="9">2.3.1.269</ecNumber>
    </recommendedName>
</protein>
<dbReference type="CDD" id="cd07571">
    <property type="entry name" value="ALP_N-acyl_transferase"/>
    <property type="match status" value="1"/>
</dbReference>
<dbReference type="InterPro" id="IPR004563">
    <property type="entry name" value="Apolipo_AcylTrfase"/>
</dbReference>
<evidence type="ECO:0000256" key="7">
    <source>
        <dbReference type="ARBA" id="ARBA00023136"/>
    </source>
</evidence>
<dbReference type="PROSITE" id="PS50263">
    <property type="entry name" value="CN_HYDROLASE"/>
    <property type="match status" value="1"/>
</dbReference>
<evidence type="ECO:0000256" key="9">
    <source>
        <dbReference type="HAMAP-Rule" id="MF_01148"/>
    </source>
</evidence>
<dbReference type="RefSeq" id="WP_082013332.1">
    <property type="nucleotide sequence ID" value="NZ_JRVC01000007.1"/>
</dbReference>
<dbReference type="PATRIC" id="fig|48936.3.peg.1818"/>
<feature type="transmembrane region" description="Helical" evidence="9">
    <location>
        <begin position="62"/>
        <end position="82"/>
    </location>
</feature>
<evidence type="ECO:0000256" key="3">
    <source>
        <dbReference type="ARBA" id="ARBA00022475"/>
    </source>
</evidence>
<dbReference type="PANTHER" id="PTHR38686">
    <property type="entry name" value="APOLIPOPROTEIN N-ACYLTRANSFERASE"/>
    <property type="match status" value="1"/>
</dbReference>
<dbReference type="PANTHER" id="PTHR38686:SF1">
    <property type="entry name" value="APOLIPOPROTEIN N-ACYLTRANSFERASE"/>
    <property type="match status" value="1"/>
</dbReference>
<dbReference type="InterPro" id="IPR036526">
    <property type="entry name" value="C-N_Hydrolase_sf"/>
</dbReference>
<comment type="caution">
    <text evidence="11">The sequence shown here is derived from an EMBL/GenBank/DDBJ whole genome shotgun (WGS) entry which is preliminary data.</text>
</comment>
<dbReference type="EC" id="2.3.1.269" evidence="9"/>
<dbReference type="InterPro" id="IPR003010">
    <property type="entry name" value="C-N_Hydrolase"/>
</dbReference>
<dbReference type="AlphaFoldDB" id="A0A0B8ZUY2"/>
<keyword evidence="12" id="KW-1185">Reference proteome</keyword>
<keyword evidence="11" id="KW-0449">Lipoprotein</keyword>
<keyword evidence="3 9" id="KW-1003">Cell membrane</keyword>
<proteinExistence type="inferred from homology"/>
<comment type="catalytic activity">
    <reaction evidence="9">
        <text>N-terminal S-1,2-diacyl-sn-glyceryl-L-cysteinyl-[lipoprotein] + a glycerophospholipid = N-acyl-S-1,2-diacyl-sn-glyceryl-L-cysteinyl-[lipoprotein] + a 2-acyl-sn-glycero-3-phospholipid + H(+)</text>
        <dbReference type="Rhea" id="RHEA:48228"/>
        <dbReference type="Rhea" id="RHEA-COMP:14681"/>
        <dbReference type="Rhea" id="RHEA-COMP:14684"/>
        <dbReference type="ChEBI" id="CHEBI:15378"/>
        <dbReference type="ChEBI" id="CHEBI:136912"/>
        <dbReference type="ChEBI" id="CHEBI:140656"/>
        <dbReference type="ChEBI" id="CHEBI:140657"/>
        <dbReference type="ChEBI" id="CHEBI:140660"/>
        <dbReference type="EC" id="2.3.1.269"/>
    </reaction>
</comment>
<gene>
    <name evidence="9" type="primary">lnt</name>
    <name evidence="11" type="ORF">NJ75_01806</name>
</gene>
<keyword evidence="4 9" id="KW-0808">Transferase</keyword>
<feature type="transmembrane region" description="Helical" evidence="9">
    <location>
        <begin position="20"/>
        <end position="50"/>
    </location>
</feature>
<dbReference type="HAMAP" id="MF_01148">
    <property type="entry name" value="Lnt"/>
    <property type="match status" value="1"/>
</dbReference>
<dbReference type="UniPathway" id="UPA00666"/>
<comment type="function">
    <text evidence="9">Catalyzes the phospholipid dependent N-acylation of the N-terminal cysteine of apolipoprotein, the last step in lipoprotein maturation.</text>
</comment>
<sequence>MTASRFSSRFRPRLPSRDSLLTIAAGGLAACGFQPLGLWPLTLAALAFLIHRLHVVKTWRQALLIGWLFGVGHFTVGNGWIATAFTYQAEMPTWLGWIAVFLLALYLAVFPALATWGGWWLANTRRAMLLPAFAAAWIVSEWLRSWVFTGFAWNPLAMVTLGGFERPGLALAAQWLGTYALSGLVVLLAGWWLFALRSFRKGQRWAAGAYLLGPAVLMVLPLHGERLEGTLPFTLVQPDVRQDLLNDPANFENQFQKTARLSLTRKPGENRLLLWPESGVPDFLREGYSQFWYDETTYAGDPVLARERLGKVAGKGGLLLTGTTDLAIEGRKVAGAWNVVTALDSDGAIKGSYAKAHLVPYGEYLPMRSLLEPLGLSRLVAGSLDFFAGPGPRTLDLGRYGKAGVQICYEIIFSGQVVDRAHRPDYLFNPSNDGWFGAWGPPQHLAQARMRAIEEGLPVLRATTTGISAVVDADGVVRQFVPQHRAGRLDGAIPPAHAATLFARTGNMLALLWAVALLFVALVASATRKR</sequence>
<name>A0A0B8ZUY2_9SPHN</name>
<feature type="transmembrane region" description="Helical" evidence="9">
    <location>
        <begin position="173"/>
        <end position="193"/>
    </location>
</feature>
<dbReference type="Proteomes" id="UP000031338">
    <property type="component" value="Unassembled WGS sequence"/>
</dbReference>
<dbReference type="STRING" id="48936.NJ75_01806"/>
<dbReference type="NCBIfam" id="TIGR00546">
    <property type="entry name" value="lnt"/>
    <property type="match status" value="1"/>
</dbReference>
<dbReference type="GO" id="GO:0016410">
    <property type="term" value="F:N-acyltransferase activity"/>
    <property type="evidence" value="ECO:0007669"/>
    <property type="project" value="UniProtKB-UniRule"/>
</dbReference>
<evidence type="ECO:0000256" key="4">
    <source>
        <dbReference type="ARBA" id="ARBA00022679"/>
    </source>
</evidence>
<feature type="transmembrane region" description="Helical" evidence="9">
    <location>
        <begin position="508"/>
        <end position="527"/>
    </location>
</feature>
<dbReference type="Pfam" id="PF00795">
    <property type="entry name" value="CN_hydrolase"/>
    <property type="match status" value="1"/>
</dbReference>
<evidence type="ECO:0000256" key="5">
    <source>
        <dbReference type="ARBA" id="ARBA00022692"/>
    </source>
</evidence>
<comment type="similarity">
    <text evidence="2 9">Belongs to the CN hydrolase family. Apolipoprotein N-acyltransferase subfamily.</text>
</comment>
<keyword evidence="5 9" id="KW-0812">Transmembrane</keyword>